<evidence type="ECO:0000313" key="2">
    <source>
        <dbReference type="EMBL" id="RYR14449.1"/>
    </source>
</evidence>
<feature type="compositionally biased region" description="Basic and acidic residues" evidence="1">
    <location>
        <begin position="92"/>
        <end position="114"/>
    </location>
</feature>
<comment type="caution">
    <text evidence="2">The sequence shown here is derived from an EMBL/GenBank/DDBJ whole genome shotgun (WGS) entry which is preliminary data.</text>
</comment>
<dbReference type="InterPro" id="IPR000389">
    <property type="entry name" value="Small_hydrophilic_seed_prot"/>
</dbReference>
<evidence type="ECO:0000313" key="3">
    <source>
        <dbReference type="Proteomes" id="UP000289738"/>
    </source>
</evidence>
<dbReference type="InterPro" id="IPR038956">
    <property type="entry name" value="LEA_5"/>
</dbReference>
<feature type="compositionally biased region" description="Basic and acidic residues" evidence="1">
    <location>
        <begin position="1"/>
        <end position="19"/>
    </location>
</feature>
<dbReference type="Proteomes" id="UP000289738">
    <property type="component" value="Chromosome B04"/>
</dbReference>
<dbReference type="OrthoDB" id="540492at2759"/>
<name>A0A444ZJQ0_ARAHY</name>
<dbReference type="Pfam" id="PF00477">
    <property type="entry name" value="LEA_5"/>
    <property type="match status" value="1"/>
</dbReference>
<dbReference type="AlphaFoldDB" id="A0A444ZJQ0"/>
<accession>A0A444ZJQ0</accession>
<keyword evidence="3" id="KW-1185">Reference proteome</keyword>
<dbReference type="GO" id="GO:0009737">
    <property type="term" value="P:response to abscisic acid"/>
    <property type="evidence" value="ECO:0007669"/>
    <property type="project" value="TreeGrafter"/>
</dbReference>
<dbReference type="PANTHER" id="PTHR34671">
    <property type="entry name" value="EM-LIKE PROTEIN GEA1"/>
    <property type="match status" value="1"/>
</dbReference>
<protein>
    <submittedName>
        <fullName evidence="2">Uncharacterized protein</fullName>
    </submittedName>
</protein>
<dbReference type="PANTHER" id="PTHR34671:SF19">
    <property type="entry name" value="EMBRYONIC ABUNDANT PROTEIN 1"/>
    <property type="match status" value="1"/>
</dbReference>
<dbReference type="Gramene" id="arahy.Tifrunner.gnm2.ann2.Ah14g317500.1">
    <property type="protein sequence ID" value="arahy.Tifrunner.gnm2.ann2.Ah14g317500.1-CDS"/>
    <property type="gene ID" value="arahy.Tifrunner.gnm2.ann2.Ah14g317500"/>
</dbReference>
<dbReference type="EMBL" id="SDMP01000014">
    <property type="protein sequence ID" value="RYR14449.1"/>
    <property type="molecule type" value="Genomic_DNA"/>
</dbReference>
<dbReference type="GO" id="GO:0005829">
    <property type="term" value="C:cytosol"/>
    <property type="evidence" value="ECO:0007669"/>
    <property type="project" value="TreeGrafter"/>
</dbReference>
<feature type="region of interest" description="Disordered" evidence="1">
    <location>
        <begin position="1"/>
        <end position="114"/>
    </location>
</feature>
<gene>
    <name evidence="2" type="ORF">Ahy_B04g071030</name>
</gene>
<proteinExistence type="predicted"/>
<evidence type="ECO:0000256" key="1">
    <source>
        <dbReference type="SAM" id="MobiDB-lite"/>
    </source>
</evidence>
<organism evidence="2 3">
    <name type="scientific">Arachis hypogaea</name>
    <name type="common">Peanut</name>
    <dbReference type="NCBI Taxonomy" id="3818"/>
    <lineage>
        <taxon>Eukaryota</taxon>
        <taxon>Viridiplantae</taxon>
        <taxon>Streptophyta</taxon>
        <taxon>Embryophyta</taxon>
        <taxon>Tracheophyta</taxon>
        <taxon>Spermatophyta</taxon>
        <taxon>Magnoliopsida</taxon>
        <taxon>eudicotyledons</taxon>
        <taxon>Gunneridae</taxon>
        <taxon>Pentapetalae</taxon>
        <taxon>rosids</taxon>
        <taxon>fabids</taxon>
        <taxon>Fabales</taxon>
        <taxon>Fabaceae</taxon>
        <taxon>Papilionoideae</taxon>
        <taxon>50 kb inversion clade</taxon>
        <taxon>dalbergioids sensu lato</taxon>
        <taxon>Dalbergieae</taxon>
        <taxon>Pterocarpus clade</taxon>
        <taxon>Arachis</taxon>
    </lineage>
</organism>
<reference evidence="2 3" key="1">
    <citation type="submission" date="2019-01" db="EMBL/GenBank/DDBJ databases">
        <title>Sequencing of cultivated peanut Arachis hypogaea provides insights into genome evolution and oil improvement.</title>
        <authorList>
            <person name="Chen X."/>
        </authorList>
    </citation>
    <scope>NUCLEOTIDE SEQUENCE [LARGE SCALE GENOMIC DNA]</scope>
    <source>
        <strain evidence="3">cv. Fuhuasheng</strain>
        <tissue evidence="2">Leaves</tissue>
    </source>
</reference>
<dbReference type="STRING" id="3818.A0A444ZJQ0"/>
<sequence length="114" mass="12639">MTTRQEKREELDERAKEDETVVPDGTGGKNLEAQEHLAEGRSRGGQTRKEQLGSEGYHEMGTKGGQTKKEQIETAGYHEMERKGGLSTMDKSGGEHAAEEGIDINESKFTNEEK</sequence>
<feature type="compositionally biased region" description="Basic and acidic residues" evidence="1">
    <location>
        <begin position="32"/>
        <end position="84"/>
    </location>
</feature>